<evidence type="ECO:0000256" key="13">
    <source>
        <dbReference type="PIRSR" id="PIRSR602848-1"/>
    </source>
</evidence>
<keyword evidence="9" id="KW-0539">Nucleus</keyword>
<evidence type="ECO:0000256" key="6">
    <source>
        <dbReference type="ARBA" id="ARBA00022490"/>
    </source>
</evidence>
<comment type="function">
    <text evidence="10">DNA-binding protein that specifically recognizes consensus sequences at the breakpoint junctions in chromosomal translocations, mostly involving immunoglobulin (Ig)/T-cell receptor gene segments. Seems to recognize single-stranded DNA ends generated by staggered breaks occurring at recombination hot spots.</text>
</comment>
<dbReference type="AlphaFoldDB" id="A0A6S7JAK4"/>
<feature type="non-terminal residue" evidence="14">
    <location>
        <position position="167"/>
    </location>
</feature>
<keyword evidence="8" id="KW-0238">DNA-binding</keyword>
<reference evidence="14" key="1">
    <citation type="submission" date="2020-04" db="EMBL/GenBank/DDBJ databases">
        <authorList>
            <person name="Alioto T."/>
            <person name="Alioto T."/>
            <person name="Gomez Garrido J."/>
        </authorList>
    </citation>
    <scope>NUCLEOTIDE SEQUENCE</scope>
    <source>
        <strain evidence="14">A484AB</strain>
    </source>
</reference>
<dbReference type="Proteomes" id="UP001152795">
    <property type="component" value="Unassembled WGS sequence"/>
</dbReference>
<evidence type="ECO:0000256" key="1">
    <source>
        <dbReference type="ARBA" id="ARBA00004123"/>
    </source>
</evidence>
<dbReference type="CDD" id="cd14819">
    <property type="entry name" value="Translin"/>
    <property type="match status" value="1"/>
</dbReference>
<evidence type="ECO:0000256" key="12">
    <source>
        <dbReference type="ARBA" id="ARBA00030513"/>
    </source>
</evidence>
<feature type="binding site" evidence="13">
    <location>
        <position position="97"/>
    </location>
    <ligand>
        <name>Mg(2+)</name>
        <dbReference type="ChEBI" id="CHEBI:18420"/>
    </ligand>
</feature>
<dbReference type="GO" id="GO:0003723">
    <property type="term" value="F:RNA binding"/>
    <property type="evidence" value="ECO:0007669"/>
    <property type="project" value="UniProtKB-KW"/>
</dbReference>
<evidence type="ECO:0000256" key="5">
    <source>
        <dbReference type="ARBA" id="ARBA00022196"/>
    </source>
</evidence>
<protein>
    <recommendedName>
        <fullName evidence="5">Translin</fullName>
    </recommendedName>
    <alternativeName>
        <fullName evidence="12">Component 3 of promoter of RISC</fullName>
    </alternativeName>
</protein>
<keyword evidence="13" id="KW-0460">Magnesium</keyword>
<dbReference type="InterPro" id="IPR016068">
    <property type="entry name" value="Translin_N"/>
</dbReference>
<dbReference type="GO" id="GO:0043565">
    <property type="term" value="F:sequence-specific DNA binding"/>
    <property type="evidence" value="ECO:0007669"/>
    <property type="project" value="InterPro"/>
</dbReference>
<evidence type="ECO:0000313" key="15">
    <source>
        <dbReference type="Proteomes" id="UP001152795"/>
    </source>
</evidence>
<evidence type="ECO:0000256" key="7">
    <source>
        <dbReference type="ARBA" id="ARBA00022884"/>
    </source>
</evidence>
<evidence type="ECO:0000313" key="14">
    <source>
        <dbReference type="EMBL" id="CAB4027648.1"/>
    </source>
</evidence>
<keyword evidence="15" id="KW-1185">Reference proteome</keyword>
<dbReference type="EMBL" id="CACRXK020014935">
    <property type="protein sequence ID" value="CAB4027648.1"/>
    <property type="molecule type" value="Genomic_DNA"/>
</dbReference>
<keyword evidence="6" id="KW-0963">Cytoplasm</keyword>
<dbReference type="GO" id="GO:0003697">
    <property type="term" value="F:single-stranded DNA binding"/>
    <property type="evidence" value="ECO:0007669"/>
    <property type="project" value="InterPro"/>
</dbReference>
<dbReference type="GO" id="GO:0005634">
    <property type="term" value="C:nucleus"/>
    <property type="evidence" value="ECO:0007669"/>
    <property type="project" value="UniProtKB-SubCell"/>
</dbReference>
<dbReference type="Gene3D" id="1.20.58.190">
    <property type="entry name" value="Translin, domain 1"/>
    <property type="match status" value="1"/>
</dbReference>
<dbReference type="InterPro" id="IPR016069">
    <property type="entry name" value="Translin_C"/>
</dbReference>
<organism evidence="14 15">
    <name type="scientific">Paramuricea clavata</name>
    <name type="common">Red gorgonian</name>
    <name type="synonym">Violescent sea-whip</name>
    <dbReference type="NCBI Taxonomy" id="317549"/>
    <lineage>
        <taxon>Eukaryota</taxon>
        <taxon>Metazoa</taxon>
        <taxon>Cnidaria</taxon>
        <taxon>Anthozoa</taxon>
        <taxon>Octocorallia</taxon>
        <taxon>Malacalcyonacea</taxon>
        <taxon>Plexauridae</taxon>
        <taxon>Paramuricea</taxon>
    </lineage>
</organism>
<dbReference type="GO" id="GO:0005737">
    <property type="term" value="C:cytoplasm"/>
    <property type="evidence" value="ECO:0007669"/>
    <property type="project" value="UniProtKB-SubCell"/>
</dbReference>
<dbReference type="InterPro" id="IPR036081">
    <property type="entry name" value="Translin_sf"/>
</dbReference>
<comment type="function">
    <text evidence="11">Exhibits both single-stranded and double-stranded endoribonuclease activity. May act as an activator of RNA-induced silencing complex (RISC) by facilitating endonucleolytic cleavage of the siRNA passenger strand.</text>
</comment>
<evidence type="ECO:0000256" key="3">
    <source>
        <dbReference type="ARBA" id="ARBA00005902"/>
    </source>
</evidence>
<keyword evidence="7" id="KW-0694">RNA-binding</keyword>
<dbReference type="PANTHER" id="PTHR10741">
    <property type="entry name" value="TRANSLIN AND TRANSLIN ASSOCIATED PROTEIN X"/>
    <property type="match status" value="1"/>
</dbReference>
<comment type="similarity">
    <text evidence="3">Belongs to the translin family.</text>
</comment>
<dbReference type="Pfam" id="PF01997">
    <property type="entry name" value="Translin"/>
    <property type="match status" value="1"/>
</dbReference>
<name>A0A6S7JAK4_PARCT</name>
<dbReference type="InterPro" id="IPR033956">
    <property type="entry name" value="Translin"/>
</dbReference>
<evidence type="ECO:0000256" key="4">
    <source>
        <dbReference type="ARBA" id="ARBA00011685"/>
    </source>
</evidence>
<evidence type="ECO:0000256" key="11">
    <source>
        <dbReference type="ARBA" id="ARBA00025410"/>
    </source>
</evidence>
<dbReference type="InterPro" id="IPR002848">
    <property type="entry name" value="Translin_fam"/>
</dbReference>
<keyword evidence="13" id="KW-0479">Metal-binding</keyword>
<evidence type="ECO:0000256" key="2">
    <source>
        <dbReference type="ARBA" id="ARBA00004496"/>
    </source>
</evidence>
<dbReference type="SUPFAM" id="SSF74784">
    <property type="entry name" value="Translin"/>
    <property type="match status" value="1"/>
</dbReference>
<dbReference type="FunFam" id="1.20.58.200:FF:000002">
    <property type="entry name" value="Putative translin"/>
    <property type="match status" value="1"/>
</dbReference>
<accession>A0A6S7JAK4</accession>
<dbReference type="GO" id="GO:0016070">
    <property type="term" value="P:RNA metabolic process"/>
    <property type="evidence" value="ECO:0007669"/>
    <property type="project" value="InterPro"/>
</dbReference>
<dbReference type="Gene3D" id="1.20.58.200">
    <property type="entry name" value="Translin, domain 2"/>
    <property type="match status" value="1"/>
</dbReference>
<comment type="subcellular location">
    <subcellularLocation>
        <location evidence="2">Cytoplasm</location>
    </subcellularLocation>
    <subcellularLocation>
        <location evidence="1">Nucleus</location>
    </subcellularLocation>
</comment>
<comment type="caution">
    <text evidence="14">The sequence shown here is derived from an EMBL/GenBank/DDBJ whole genome shotgun (WGS) entry which is preliminary data.</text>
</comment>
<comment type="subunit">
    <text evidence="4">Ring-shaped heterooctamer of six TSN and two TSNAX subunits, DNA/RNA binding occurs inside the ring.</text>
</comment>
<evidence type="ECO:0000256" key="9">
    <source>
        <dbReference type="ARBA" id="ARBA00023242"/>
    </source>
</evidence>
<evidence type="ECO:0000256" key="10">
    <source>
        <dbReference type="ARBA" id="ARBA00025374"/>
    </source>
</evidence>
<gene>
    <name evidence="14" type="ORF">PACLA_8A068920</name>
</gene>
<sequence length="167" mass="19368">ISAICQQAEEMFGALKLQFSELILLIPAGQYYRFHDHWRFVSQRASFLASFLVYLQFDRLITREEVATMLGIKVKREEGFHIDLDDFLTGLLLLANELSRLAVNCVTAEEYQRPQKIASFVSELDAGFRLLNLKNDSLRKKFDGLKYDLKKIEEVVYDIKIRGLIKS</sequence>
<evidence type="ECO:0000256" key="8">
    <source>
        <dbReference type="ARBA" id="ARBA00023125"/>
    </source>
</evidence>
<dbReference type="OrthoDB" id="829at2759"/>
<proteinExistence type="inferred from homology"/>